<dbReference type="GeneID" id="115047705"/>
<dbReference type="OrthoDB" id="408683at2759"/>
<dbReference type="GO" id="GO:0000214">
    <property type="term" value="C:tRNA-intron endonuclease complex"/>
    <property type="evidence" value="ECO:0007669"/>
    <property type="project" value="TreeGrafter"/>
</dbReference>
<dbReference type="AlphaFoldDB" id="A0A665TEA3"/>
<evidence type="ECO:0000259" key="4">
    <source>
        <dbReference type="Pfam" id="PF12928"/>
    </source>
</evidence>
<feature type="domain" description="tRNA-splicing endonuclease subunit Sen54 N-terminal" evidence="4">
    <location>
        <begin position="62"/>
        <end position="127"/>
    </location>
</feature>
<sequence>MADKHKPDTDRSFFSEILSPSELFAARSRSHKIPIRGQKDFFPNDSEEQRQRLEQSLNEHWSLISEERVERLGNLVRAKWIPGDQIVELQSPAGKFWQTMGFSSDGKQFLLPEEALYLMECGNLQVFHRDLPLSIQDGYERFLSPNTLRLQQYQVFGHLKRLGYVVHRFDPSSEPSSYARRLNLPQSRDRAGRQLKRKRSASPTPSCSRSEAPEESTTERMEDDKPRHDGEEEKTVPESQLTASSEAPSVQAATTSTAEERRGRSWWMTEDLKHKASVHCPPSASSHWDFSTVPFPDLGGRLSGCLASPDPSLLPGALAVGVCDVAAWKGRINLRKVKMSAKERNREKEVCRRRRDINKDREVQQCSNWADYKKLLAKRQGRRKGRPEHLWNREVAPLHDPRQPLPTGELLDKISVLKSTNLLEGASRLKGSDEWKICFNVYQPDTVADFKKSNPGKPYSRMCVCSFDDPVPDLRAIKLLASQSGDVPVVIAVVDHGDISFYTFKDFQLPKDVYP</sequence>
<gene>
    <name evidence="5" type="primary">tsen54</name>
</gene>
<keyword evidence="2" id="KW-0819">tRNA processing</keyword>
<keyword evidence="6" id="KW-1185">Reference proteome</keyword>
<feature type="region of interest" description="Disordered" evidence="3">
    <location>
        <begin position="171"/>
        <end position="264"/>
    </location>
</feature>
<dbReference type="InParanoid" id="A0A665TEA3"/>
<proteinExistence type="inferred from homology"/>
<dbReference type="GO" id="GO:0000379">
    <property type="term" value="P:tRNA-type intron splice site recognition and cleavage"/>
    <property type="evidence" value="ECO:0007669"/>
    <property type="project" value="TreeGrafter"/>
</dbReference>
<organism evidence="5 6">
    <name type="scientific">Echeneis naucrates</name>
    <name type="common">Live sharksucker</name>
    <dbReference type="NCBI Taxonomy" id="173247"/>
    <lineage>
        <taxon>Eukaryota</taxon>
        <taxon>Metazoa</taxon>
        <taxon>Chordata</taxon>
        <taxon>Craniata</taxon>
        <taxon>Vertebrata</taxon>
        <taxon>Euteleostomi</taxon>
        <taxon>Actinopterygii</taxon>
        <taxon>Neopterygii</taxon>
        <taxon>Teleostei</taxon>
        <taxon>Neoteleostei</taxon>
        <taxon>Acanthomorphata</taxon>
        <taxon>Carangaria</taxon>
        <taxon>Carangiformes</taxon>
        <taxon>Echeneidae</taxon>
        <taxon>Echeneis</taxon>
    </lineage>
</organism>
<accession>A0A665TEA3</accession>
<comment type="similarity">
    <text evidence="1">Belongs to the SEN54 family.</text>
</comment>
<evidence type="ECO:0000313" key="6">
    <source>
        <dbReference type="Proteomes" id="UP000472264"/>
    </source>
</evidence>
<dbReference type="CTD" id="283989"/>
<evidence type="ECO:0000313" key="5">
    <source>
        <dbReference type="Ensembl" id="ENSENLP00000008455.1"/>
    </source>
</evidence>
<evidence type="ECO:0000256" key="3">
    <source>
        <dbReference type="SAM" id="MobiDB-lite"/>
    </source>
</evidence>
<feature type="compositionally biased region" description="Polar residues" evidence="3">
    <location>
        <begin position="237"/>
        <end position="257"/>
    </location>
</feature>
<reference evidence="5" key="3">
    <citation type="submission" date="2025-09" db="UniProtKB">
        <authorList>
            <consortium name="Ensembl"/>
        </authorList>
    </citation>
    <scope>IDENTIFICATION</scope>
</reference>
<evidence type="ECO:0000256" key="2">
    <source>
        <dbReference type="ARBA" id="ARBA00022694"/>
    </source>
</evidence>
<name>A0A665TEA3_ECHNA</name>
<reference evidence="5" key="2">
    <citation type="submission" date="2025-08" db="UniProtKB">
        <authorList>
            <consortium name="Ensembl"/>
        </authorList>
    </citation>
    <scope>IDENTIFICATION</scope>
</reference>
<dbReference type="OMA" id="AMVLQHI"/>
<dbReference type="PANTHER" id="PTHR21027:SF1">
    <property type="entry name" value="TRNA-SPLICING ENDONUCLEASE SUBUNIT SEN54"/>
    <property type="match status" value="1"/>
</dbReference>
<reference evidence="5" key="1">
    <citation type="submission" date="2021-04" db="EMBL/GenBank/DDBJ databases">
        <authorList>
            <consortium name="Wellcome Sanger Institute Data Sharing"/>
        </authorList>
    </citation>
    <scope>NUCLEOTIDE SEQUENCE [LARGE SCALE GENOMIC DNA]</scope>
</reference>
<dbReference type="InterPro" id="IPR024336">
    <property type="entry name" value="tRNA_splic_suSen54_N"/>
</dbReference>
<feature type="compositionally biased region" description="Basic and acidic residues" evidence="3">
    <location>
        <begin position="217"/>
        <end position="236"/>
    </location>
</feature>
<dbReference type="RefSeq" id="XP_029364671.1">
    <property type="nucleotide sequence ID" value="XM_029508811.1"/>
</dbReference>
<protein>
    <recommendedName>
        <fullName evidence="4">tRNA-splicing endonuclease subunit Sen54 N-terminal domain-containing protein</fullName>
    </recommendedName>
</protein>
<dbReference type="Proteomes" id="UP000472264">
    <property type="component" value="Chromosome 8"/>
</dbReference>
<dbReference type="PANTHER" id="PTHR21027">
    <property type="entry name" value="TRNA-SPLICING ENDONUCLEASE SUBUNIT SEN54"/>
    <property type="match status" value="1"/>
</dbReference>
<dbReference type="InterPro" id="IPR024337">
    <property type="entry name" value="tRNA_splic_suSen54"/>
</dbReference>
<dbReference type="Ensembl" id="ENSENLT00000008844.1">
    <property type="protein sequence ID" value="ENSENLP00000008455.1"/>
    <property type="gene ID" value="ENSENLG00000004098.1"/>
</dbReference>
<evidence type="ECO:0000256" key="1">
    <source>
        <dbReference type="ARBA" id="ARBA00005736"/>
    </source>
</evidence>
<dbReference type="Pfam" id="PF12928">
    <property type="entry name" value="tRNA_int_end_N2"/>
    <property type="match status" value="1"/>
</dbReference>